<dbReference type="NCBIfam" id="TIGR02062">
    <property type="entry name" value="RNase_B"/>
    <property type="match status" value="1"/>
</dbReference>
<protein>
    <recommendedName>
        <fullName evidence="9">Exoribonuclease II</fullName>
        <ecNumber evidence="9">3.1.13.1</ecNumber>
    </recommendedName>
</protein>
<dbReference type="AlphaFoldDB" id="A0A0A7RZ17"/>
<dbReference type="InterPro" id="IPR011129">
    <property type="entry name" value="CSD"/>
</dbReference>
<comment type="similarity">
    <text evidence="3">Belongs to the RNR ribonuclease family. RNase II subfamily.</text>
</comment>
<dbReference type="InterPro" id="IPR011804">
    <property type="entry name" value="RNase_II"/>
</dbReference>
<dbReference type="GO" id="GO:0008859">
    <property type="term" value="F:exoribonuclease II activity"/>
    <property type="evidence" value="ECO:0007669"/>
    <property type="project" value="UniProtKB-UniRule"/>
</dbReference>
<dbReference type="GO" id="GO:0003723">
    <property type="term" value="F:RNA binding"/>
    <property type="evidence" value="ECO:0007669"/>
    <property type="project" value="UniProtKB-KW"/>
</dbReference>
<dbReference type="PANTHER" id="PTHR23355:SF37">
    <property type="entry name" value="EXORIBONUCLEASE 2"/>
    <property type="match status" value="1"/>
</dbReference>
<evidence type="ECO:0000256" key="3">
    <source>
        <dbReference type="ARBA" id="ARBA00009925"/>
    </source>
</evidence>
<evidence type="ECO:0000256" key="9">
    <source>
        <dbReference type="NCBIfam" id="TIGR02062"/>
    </source>
</evidence>
<dbReference type="SMART" id="SM00316">
    <property type="entry name" value="S1"/>
    <property type="match status" value="2"/>
</dbReference>
<dbReference type="InterPro" id="IPR050180">
    <property type="entry name" value="RNR_Ribonuclease"/>
</dbReference>
<evidence type="ECO:0000259" key="10">
    <source>
        <dbReference type="SMART" id="SM00316"/>
    </source>
</evidence>
<keyword evidence="14" id="KW-1185">Reference proteome</keyword>
<comment type="catalytic activity">
    <reaction evidence="1">
        <text>Exonucleolytic cleavage in the 3'- to 5'-direction to yield nucleoside 5'-phosphates.</text>
        <dbReference type="EC" id="3.1.13.1"/>
    </reaction>
</comment>
<dbReference type="SMART" id="SM00357">
    <property type="entry name" value="CSP"/>
    <property type="match status" value="1"/>
</dbReference>
<dbReference type="GO" id="GO:0006402">
    <property type="term" value="P:mRNA catabolic process"/>
    <property type="evidence" value="ECO:0007669"/>
    <property type="project" value="TreeGrafter"/>
</dbReference>
<keyword evidence="4" id="KW-0963">Cytoplasm</keyword>
<dbReference type="Gene3D" id="2.40.50.640">
    <property type="match status" value="1"/>
</dbReference>
<feature type="domain" description="Cold-shock" evidence="11">
    <location>
        <begin position="23"/>
        <end position="79"/>
    </location>
</feature>
<dbReference type="Pfam" id="PF00773">
    <property type="entry name" value="RNB"/>
    <property type="match status" value="1"/>
</dbReference>
<evidence type="ECO:0000259" key="12">
    <source>
        <dbReference type="SMART" id="SM00955"/>
    </source>
</evidence>
<dbReference type="STRING" id="1267021.FPB0191_00710"/>
<organism evidence="13 14">
    <name type="scientific">Frischella perrara</name>
    <dbReference type="NCBI Taxonomy" id="1267021"/>
    <lineage>
        <taxon>Bacteria</taxon>
        <taxon>Pseudomonadati</taxon>
        <taxon>Pseudomonadota</taxon>
        <taxon>Gammaproteobacteria</taxon>
        <taxon>Orbales</taxon>
        <taxon>Orbaceae</taxon>
        <taxon>Frischella</taxon>
    </lineage>
</organism>
<accession>A0A0A7RZ17</accession>
<keyword evidence="6 13" id="KW-0378">Hydrolase</keyword>
<dbReference type="Gene3D" id="2.40.50.140">
    <property type="entry name" value="Nucleic acid-binding proteins"/>
    <property type="match status" value="2"/>
</dbReference>
<comment type="subcellular location">
    <subcellularLocation>
        <location evidence="2">Cytoplasm</location>
    </subcellularLocation>
</comment>
<dbReference type="InterPro" id="IPR013223">
    <property type="entry name" value="RNase_B_OB_dom"/>
</dbReference>
<keyword evidence="8" id="KW-0694">RNA-binding</keyword>
<dbReference type="InterPro" id="IPR004476">
    <property type="entry name" value="RNase_II/RNase_R"/>
</dbReference>
<evidence type="ECO:0000256" key="5">
    <source>
        <dbReference type="ARBA" id="ARBA00022722"/>
    </source>
</evidence>
<keyword evidence="7" id="KW-0269">Exonuclease</keyword>
<evidence type="ECO:0000256" key="1">
    <source>
        <dbReference type="ARBA" id="ARBA00001849"/>
    </source>
</evidence>
<dbReference type="PROSITE" id="PS01175">
    <property type="entry name" value="RIBONUCLEASE_II"/>
    <property type="match status" value="1"/>
</dbReference>
<feature type="domain" description="S1 motif" evidence="10">
    <location>
        <begin position="558"/>
        <end position="642"/>
    </location>
</feature>
<dbReference type="Proteomes" id="UP000030901">
    <property type="component" value="Chromosome"/>
</dbReference>
<evidence type="ECO:0000313" key="13">
    <source>
        <dbReference type="EMBL" id="AJA44539.1"/>
    </source>
</evidence>
<proteinExistence type="inferred from homology"/>
<dbReference type="KEGG" id="fpp:FPB0191_00710"/>
<evidence type="ECO:0000313" key="14">
    <source>
        <dbReference type="Proteomes" id="UP000030901"/>
    </source>
</evidence>
<feature type="domain" description="RNB" evidence="12">
    <location>
        <begin position="190"/>
        <end position="518"/>
    </location>
</feature>
<keyword evidence="5" id="KW-0540">Nuclease</keyword>
<evidence type="ECO:0000259" key="11">
    <source>
        <dbReference type="SMART" id="SM00357"/>
    </source>
</evidence>
<sequence>MLQNNSLLAQLKQQLHQQTPRVEGTVRAHAKGYGFLETENKKSYFIPATQMKNVIDGDKVSGQIITKNEKESFEPETLVESSLSEFLGKIDFKNKAMVIIPENVDNIFIKCKFNPEFTQQLKAGDWVKAKLITHALDNDKHLFVAEALQFIAEESSPNLLWLKTLARHNLEASAPIDDAFSLNEAESLLRQDLTEVDFFTIDSKETLDMDDAITITTNENNQFCVSVAIADPSTYFSSDSEINQQAMQRCFTTYLPNYTVSMLPQALANDLCSLKANEKRASVVAKITISPQGEIIHSATEFCLAWIRSKAKLSYDEVSDFIEKDIPFSNDFPSLHKQLTLFQQLATIRTQWRAEHALLFKENHEYDFIFNNENQLINIVKKSKRIAHKIVEEIMVIANQAFTEKISTQYGTAIYNTHNGFENKYLDCVVKLLDEFKINGFNKEQLSSFDGYKSLRKLIDNNPLLEHRLRRYLSMADFSLEPNSHYGMGFNAYATWTSPIRKYGDLVNHRLLKSLILKQPANPLDLSILTNMNERRRAQRMAERDINQKLYCQYLTNKIGQTYTAEIIDINRGGAKVKLLEIGAIAFLPLSLIHPVRNEIIAQPDSGEIIIKQQTAYTLLDVLTVTINEIKDNNSSIIVKILSIDES</sequence>
<dbReference type="InterPro" id="IPR012340">
    <property type="entry name" value="NA-bd_OB-fold"/>
</dbReference>
<dbReference type="NCBIfam" id="NF003455">
    <property type="entry name" value="PRK05054.1"/>
    <property type="match status" value="1"/>
</dbReference>
<reference evidence="13 14" key="1">
    <citation type="journal article" date="2014" name="Appl. Environ. Microbiol.">
        <title>Gut symbionts from distinct hosts exhibit genotoxic activity via divergent colibactin biosynthetic pathways.</title>
        <authorList>
            <person name="Engel P."/>
            <person name="Vizcaino M.I."/>
            <person name="Crawford J.M."/>
        </authorList>
    </citation>
    <scope>NUCLEOTIDE SEQUENCE [LARGE SCALE GENOMIC DNA]</scope>
    <source>
        <strain evidence="13 14">PEB0191</strain>
    </source>
</reference>
<dbReference type="Pfam" id="PF08206">
    <property type="entry name" value="OB_RNB"/>
    <property type="match status" value="1"/>
</dbReference>
<dbReference type="SMART" id="SM00955">
    <property type="entry name" value="RNB"/>
    <property type="match status" value="1"/>
</dbReference>
<dbReference type="InterPro" id="IPR003029">
    <property type="entry name" value="S1_domain"/>
</dbReference>
<dbReference type="OrthoDB" id="9764149at2"/>
<dbReference type="GO" id="GO:0005829">
    <property type="term" value="C:cytosol"/>
    <property type="evidence" value="ECO:0007669"/>
    <property type="project" value="TreeGrafter"/>
</dbReference>
<name>A0A0A7RZ17_FRIPE</name>
<gene>
    <name evidence="13" type="ORF">FPB0191_00710</name>
</gene>
<dbReference type="InterPro" id="IPR001900">
    <property type="entry name" value="RNase_II/R"/>
</dbReference>
<dbReference type="EMBL" id="CP009056">
    <property type="protein sequence ID" value="AJA44539.1"/>
    <property type="molecule type" value="Genomic_DNA"/>
</dbReference>
<evidence type="ECO:0000256" key="7">
    <source>
        <dbReference type="ARBA" id="ARBA00022839"/>
    </source>
</evidence>
<feature type="domain" description="S1 motif" evidence="10">
    <location>
        <begin position="17"/>
        <end position="95"/>
    </location>
</feature>
<evidence type="ECO:0000256" key="6">
    <source>
        <dbReference type="ARBA" id="ARBA00022801"/>
    </source>
</evidence>
<evidence type="ECO:0000256" key="2">
    <source>
        <dbReference type="ARBA" id="ARBA00004496"/>
    </source>
</evidence>
<dbReference type="InterPro" id="IPR022966">
    <property type="entry name" value="RNase_II/R_CS"/>
</dbReference>
<dbReference type="NCBIfam" id="TIGR00358">
    <property type="entry name" value="3_prime_RNase"/>
    <property type="match status" value="1"/>
</dbReference>
<dbReference type="PANTHER" id="PTHR23355">
    <property type="entry name" value="RIBONUCLEASE"/>
    <property type="match status" value="1"/>
</dbReference>
<dbReference type="SUPFAM" id="SSF50249">
    <property type="entry name" value="Nucleic acid-binding proteins"/>
    <property type="match status" value="4"/>
</dbReference>
<dbReference type="RefSeq" id="WP_039104062.1">
    <property type="nucleotide sequence ID" value="NZ_CP009056.1"/>
</dbReference>
<dbReference type="EC" id="3.1.13.1" evidence="9"/>
<dbReference type="HOGENOM" id="CLU_002333_7_3_6"/>
<evidence type="ECO:0000256" key="4">
    <source>
        <dbReference type="ARBA" id="ARBA00022490"/>
    </source>
</evidence>
<evidence type="ECO:0000256" key="8">
    <source>
        <dbReference type="ARBA" id="ARBA00022884"/>
    </source>
</evidence>